<dbReference type="InterPro" id="IPR029058">
    <property type="entry name" value="AB_hydrolase_fold"/>
</dbReference>
<comment type="similarity">
    <text evidence="1">Belongs to the 'GDXG' lipolytic enzyme family.</text>
</comment>
<dbReference type="InterPro" id="IPR050300">
    <property type="entry name" value="GDXG_lipolytic_enzyme"/>
</dbReference>
<accession>A0A363ULQ6</accession>
<dbReference type="InterPro" id="IPR013094">
    <property type="entry name" value="AB_hydrolase_3"/>
</dbReference>
<dbReference type="Gene3D" id="3.40.50.1820">
    <property type="entry name" value="alpha/beta hydrolase"/>
    <property type="match status" value="1"/>
</dbReference>
<dbReference type="AlphaFoldDB" id="A0A363ULQ6"/>
<dbReference type="GO" id="GO:0016787">
    <property type="term" value="F:hydrolase activity"/>
    <property type="evidence" value="ECO:0007669"/>
    <property type="project" value="UniProtKB-KW"/>
</dbReference>
<dbReference type="OrthoDB" id="9806180at2"/>
<evidence type="ECO:0000313" key="4">
    <source>
        <dbReference type="EMBL" id="PWN56342.1"/>
    </source>
</evidence>
<dbReference type="PANTHER" id="PTHR48081:SF8">
    <property type="entry name" value="ALPHA_BETA HYDROLASE FOLD-3 DOMAIN-CONTAINING PROTEIN-RELATED"/>
    <property type="match status" value="1"/>
</dbReference>
<name>A0A363ULQ6_9GAMM</name>
<feature type="domain" description="Alpha/beta hydrolase fold-3" evidence="3">
    <location>
        <begin position="40"/>
        <end position="245"/>
    </location>
</feature>
<dbReference type="PANTHER" id="PTHR48081">
    <property type="entry name" value="AB HYDROLASE SUPERFAMILY PROTEIN C4A8.06C"/>
    <property type="match status" value="1"/>
</dbReference>
<comment type="caution">
    <text evidence="4">The sequence shown here is derived from an EMBL/GenBank/DDBJ whole genome shotgun (WGS) entry which is preliminary data.</text>
</comment>
<dbReference type="EMBL" id="QEQK01000006">
    <property type="protein sequence ID" value="PWN56342.1"/>
    <property type="molecule type" value="Genomic_DNA"/>
</dbReference>
<organism evidence="4 5">
    <name type="scientific">Abyssibacter profundi</name>
    <dbReference type="NCBI Taxonomy" id="2182787"/>
    <lineage>
        <taxon>Bacteria</taxon>
        <taxon>Pseudomonadati</taxon>
        <taxon>Pseudomonadota</taxon>
        <taxon>Gammaproteobacteria</taxon>
        <taxon>Chromatiales</taxon>
        <taxon>Oceanococcaceae</taxon>
        <taxon>Abyssibacter</taxon>
    </lineage>
</organism>
<sequence length="272" mass="28755">MLPGSSAPVASIDNRSVPGPAGEIPVRVYTPEGDGPFPVLVYIHGGGFVIGSLDDYEPVCQELCSRVGCVVVSVDYRLAPEHPFPAAPDDAFAATQWVAGHCVELNADPTRIAVGGDSAGGNLAAVVALRAREAGGPALVGQLLIYPTVQAGEVTPSIEENAEGYLLTRADMEYFFNHYAGQETDLNNPDLAPLRSDNLGGLPPAWVRTCEFDPLRDEGEAYAQALEAAGVPVSARRIDGSIHGSWSFFTVLALGGVMMDEAVEWLKSRFTA</sequence>
<keyword evidence="5" id="KW-1185">Reference proteome</keyword>
<evidence type="ECO:0000313" key="5">
    <source>
        <dbReference type="Proteomes" id="UP000251800"/>
    </source>
</evidence>
<dbReference type="Pfam" id="PF07859">
    <property type="entry name" value="Abhydrolase_3"/>
    <property type="match status" value="1"/>
</dbReference>
<proteinExistence type="inferred from homology"/>
<evidence type="ECO:0000259" key="3">
    <source>
        <dbReference type="Pfam" id="PF07859"/>
    </source>
</evidence>
<protein>
    <recommendedName>
        <fullName evidence="3">Alpha/beta hydrolase fold-3 domain-containing protein</fullName>
    </recommendedName>
</protein>
<dbReference type="SUPFAM" id="SSF53474">
    <property type="entry name" value="alpha/beta-Hydrolases"/>
    <property type="match status" value="1"/>
</dbReference>
<evidence type="ECO:0000256" key="2">
    <source>
        <dbReference type="ARBA" id="ARBA00022801"/>
    </source>
</evidence>
<evidence type="ECO:0000256" key="1">
    <source>
        <dbReference type="ARBA" id="ARBA00010515"/>
    </source>
</evidence>
<gene>
    <name evidence="4" type="ORF">DEH80_08335</name>
</gene>
<dbReference type="Proteomes" id="UP000251800">
    <property type="component" value="Unassembled WGS sequence"/>
</dbReference>
<keyword evidence="2" id="KW-0378">Hydrolase</keyword>
<dbReference type="FunFam" id="3.40.50.1820:FF:000089">
    <property type="entry name" value="Alpha/beta hydrolase"/>
    <property type="match status" value="1"/>
</dbReference>
<reference evidence="4 5" key="1">
    <citation type="submission" date="2018-05" db="EMBL/GenBank/DDBJ databases">
        <title>Abyssibacter profundi OUC007T gen. nov., sp. nov, a marine bacterium isolated from seawater of the Mariana Trench.</title>
        <authorList>
            <person name="Zhou S."/>
        </authorList>
    </citation>
    <scope>NUCLEOTIDE SEQUENCE [LARGE SCALE GENOMIC DNA]</scope>
    <source>
        <strain evidence="4 5">OUC007</strain>
    </source>
</reference>